<dbReference type="Proteomes" id="UP001160148">
    <property type="component" value="Unassembled WGS sequence"/>
</dbReference>
<comment type="caution">
    <text evidence="1">The sequence shown here is derived from an EMBL/GenBank/DDBJ whole genome shotgun (WGS) entry which is preliminary data.</text>
</comment>
<reference evidence="1 2" key="1">
    <citation type="submission" date="2023-01" db="EMBL/GenBank/DDBJ databases">
        <authorList>
            <person name="Whitehead M."/>
        </authorList>
    </citation>
    <scope>NUCLEOTIDE SEQUENCE [LARGE SCALE GENOMIC DNA]</scope>
</reference>
<organism evidence="1 2">
    <name type="scientific">Macrosiphum euphorbiae</name>
    <name type="common">potato aphid</name>
    <dbReference type="NCBI Taxonomy" id="13131"/>
    <lineage>
        <taxon>Eukaryota</taxon>
        <taxon>Metazoa</taxon>
        <taxon>Ecdysozoa</taxon>
        <taxon>Arthropoda</taxon>
        <taxon>Hexapoda</taxon>
        <taxon>Insecta</taxon>
        <taxon>Pterygota</taxon>
        <taxon>Neoptera</taxon>
        <taxon>Paraneoptera</taxon>
        <taxon>Hemiptera</taxon>
        <taxon>Sternorrhyncha</taxon>
        <taxon>Aphidomorpha</taxon>
        <taxon>Aphidoidea</taxon>
        <taxon>Aphididae</taxon>
        <taxon>Macrosiphini</taxon>
        <taxon>Macrosiphum</taxon>
    </lineage>
</organism>
<gene>
    <name evidence="1" type="ORF">MEUPH1_LOCUS10266</name>
</gene>
<accession>A0AAV0WEY2</accession>
<dbReference type="EMBL" id="CARXXK010000002">
    <property type="protein sequence ID" value="CAI6354237.1"/>
    <property type="molecule type" value="Genomic_DNA"/>
</dbReference>
<sequence length="81" mass="8841">MNIEHDSDVYASSVIRVININAPATRELFPISACMLYNCSKISGVVLKVPSACHRVDIDSARSPVIDFTIINRSSSCTPET</sequence>
<keyword evidence="2" id="KW-1185">Reference proteome</keyword>
<proteinExistence type="predicted"/>
<protein>
    <submittedName>
        <fullName evidence="1">Uncharacterized protein</fullName>
    </submittedName>
</protein>
<name>A0AAV0WEY2_9HEMI</name>
<evidence type="ECO:0000313" key="2">
    <source>
        <dbReference type="Proteomes" id="UP001160148"/>
    </source>
</evidence>
<dbReference type="AlphaFoldDB" id="A0AAV0WEY2"/>
<evidence type="ECO:0000313" key="1">
    <source>
        <dbReference type="EMBL" id="CAI6354237.1"/>
    </source>
</evidence>